<reference evidence="2" key="1">
    <citation type="submission" date="2021-02" db="EMBL/GenBank/DDBJ databases">
        <authorList>
            <person name="Nowell W R."/>
        </authorList>
    </citation>
    <scope>NUCLEOTIDE SEQUENCE</scope>
</reference>
<dbReference type="Proteomes" id="UP000663845">
    <property type="component" value="Unassembled WGS sequence"/>
</dbReference>
<proteinExistence type="predicted"/>
<name>A0A818JV65_9BILA</name>
<evidence type="ECO:0000313" key="1">
    <source>
        <dbReference type="EMBL" id="CAF0777252.1"/>
    </source>
</evidence>
<dbReference type="Proteomes" id="UP000663844">
    <property type="component" value="Unassembled WGS sequence"/>
</dbReference>
<evidence type="ECO:0000313" key="3">
    <source>
        <dbReference type="Proteomes" id="UP000663844"/>
    </source>
</evidence>
<gene>
    <name evidence="1" type="ORF">JYZ213_LOCUS3962</name>
    <name evidence="2" type="ORF">OXD698_LOCUS3475</name>
</gene>
<sequence length="140" mass="15846">MLKHSSQLHWKVYVWFYSAAERFELLSSLCQLADKTIDDAVQRLNATSFITPNLINESDFNSQLDTTLSQFNASVIIQFGLLVDTKHLFIRVDQPYTKPSNTKIIHNVTVHNNGSREPAQVCANSIGDILLSLFAIDFTE</sequence>
<comment type="caution">
    <text evidence="2">The sequence shown here is derived from an EMBL/GenBank/DDBJ whole genome shotgun (WGS) entry which is preliminary data.</text>
</comment>
<dbReference type="EMBL" id="CAJNOG010000022">
    <property type="protein sequence ID" value="CAF0777252.1"/>
    <property type="molecule type" value="Genomic_DNA"/>
</dbReference>
<organism evidence="2 3">
    <name type="scientific">Adineta steineri</name>
    <dbReference type="NCBI Taxonomy" id="433720"/>
    <lineage>
        <taxon>Eukaryota</taxon>
        <taxon>Metazoa</taxon>
        <taxon>Spiralia</taxon>
        <taxon>Gnathifera</taxon>
        <taxon>Rotifera</taxon>
        <taxon>Eurotatoria</taxon>
        <taxon>Bdelloidea</taxon>
        <taxon>Adinetida</taxon>
        <taxon>Adinetidae</taxon>
        <taxon>Adineta</taxon>
    </lineage>
</organism>
<protein>
    <submittedName>
        <fullName evidence="2">Uncharacterized protein</fullName>
    </submittedName>
</protein>
<dbReference type="AlphaFoldDB" id="A0A818JV65"/>
<accession>A0A818JV65</accession>
<dbReference type="EMBL" id="CAJOAZ010000123">
    <property type="protein sequence ID" value="CAF3541730.1"/>
    <property type="molecule type" value="Genomic_DNA"/>
</dbReference>
<evidence type="ECO:0000313" key="2">
    <source>
        <dbReference type="EMBL" id="CAF3541730.1"/>
    </source>
</evidence>